<dbReference type="GO" id="GO:0005615">
    <property type="term" value="C:extracellular space"/>
    <property type="evidence" value="ECO:0007669"/>
    <property type="project" value="TreeGrafter"/>
</dbReference>
<dbReference type="InterPro" id="IPR022415">
    <property type="entry name" value="ATP-guanido_PTrfase_AS"/>
</dbReference>
<feature type="domain" description="Phosphagen kinase C-terminal" evidence="10">
    <location>
        <begin position="173"/>
        <end position="420"/>
    </location>
</feature>
<evidence type="ECO:0000259" key="10">
    <source>
        <dbReference type="PROSITE" id="PS51510"/>
    </source>
</evidence>
<dbReference type="GO" id="GO:0005524">
    <property type="term" value="F:ATP binding"/>
    <property type="evidence" value="ECO:0007669"/>
    <property type="project" value="UniProtKB-UniRule"/>
</dbReference>
<evidence type="ECO:0000256" key="3">
    <source>
        <dbReference type="ARBA" id="ARBA00022741"/>
    </source>
</evidence>
<keyword evidence="2 7" id="KW-0808">Transferase</keyword>
<feature type="binding site" evidence="7">
    <location>
        <begin position="373"/>
        <end position="378"/>
    </location>
    <ligand>
        <name>ATP</name>
        <dbReference type="ChEBI" id="CHEBI:30616"/>
    </ligand>
</feature>
<dbReference type="SUPFAM" id="SSF55931">
    <property type="entry name" value="Glutamine synthetase/guanido kinase"/>
    <property type="match status" value="1"/>
</dbReference>
<dbReference type="InterPro" id="IPR036802">
    <property type="entry name" value="ATP-guanido_PTrfase_N_sf"/>
</dbReference>
<keyword evidence="3 7" id="KW-0547">Nucleotide-binding</keyword>
<keyword evidence="4 7" id="KW-0418">Kinase</keyword>
<evidence type="ECO:0000259" key="9">
    <source>
        <dbReference type="PROSITE" id="PS51509"/>
    </source>
</evidence>
<dbReference type="PROSITE" id="PS00112">
    <property type="entry name" value="PHOSPHAGEN_KINASE"/>
    <property type="match status" value="1"/>
</dbReference>
<dbReference type="STRING" id="2880.D8LK13"/>
<evidence type="ECO:0000256" key="6">
    <source>
        <dbReference type="PROSITE-ProRule" id="PRU00842"/>
    </source>
</evidence>
<dbReference type="AlphaFoldDB" id="D8LK13"/>
<dbReference type="PROSITE" id="PS51510">
    <property type="entry name" value="PHOSPHAGEN_KINASE_C"/>
    <property type="match status" value="1"/>
</dbReference>
<evidence type="ECO:0000256" key="8">
    <source>
        <dbReference type="RuleBase" id="RU000505"/>
    </source>
</evidence>
<dbReference type="PANTHER" id="PTHR11547">
    <property type="entry name" value="ARGININE OR CREATINE KINASE"/>
    <property type="match status" value="1"/>
</dbReference>
<dbReference type="EMBL" id="FN648464">
    <property type="protein sequence ID" value="CBN74482.1"/>
    <property type="molecule type" value="Genomic_DNA"/>
</dbReference>
<dbReference type="InParanoid" id="D8LK13"/>
<comment type="caution">
    <text evidence="7">Lacks conserved residue(s) required for the propagation of feature annotation.</text>
</comment>
<dbReference type="GO" id="GO:0046314">
    <property type="term" value="P:phosphocreatine biosynthetic process"/>
    <property type="evidence" value="ECO:0007669"/>
    <property type="project" value="InterPro"/>
</dbReference>
<dbReference type="GO" id="GO:0004111">
    <property type="term" value="F:creatine kinase activity"/>
    <property type="evidence" value="ECO:0007669"/>
    <property type="project" value="InterPro"/>
</dbReference>
<dbReference type="SUPFAM" id="SSF48034">
    <property type="entry name" value="Guanido kinase N-terminal domain"/>
    <property type="match status" value="1"/>
</dbReference>
<keyword evidence="12" id="KW-1185">Reference proteome</keyword>
<dbReference type="OMA" id="SIENTHT"/>
<evidence type="ECO:0008006" key="13">
    <source>
        <dbReference type="Google" id="ProtNLM"/>
    </source>
</evidence>
<feature type="binding site" evidence="7">
    <location>
        <begin position="341"/>
        <end position="345"/>
    </location>
    <ligand>
        <name>ATP</name>
        <dbReference type="ChEBI" id="CHEBI:30616"/>
    </ligand>
</feature>
<proteinExistence type="inferred from homology"/>
<dbReference type="Gene3D" id="3.30.590.10">
    <property type="entry name" value="Glutamine synthetase/guanido kinase, catalytic domain"/>
    <property type="match status" value="1"/>
</dbReference>
<dbReference type="Proteomes" id="UP000002630">
    <property type="component" value="Linkage Group LG16"/>
</dbReference>
<accession>D8LK13</accession>
<dbReference type="InterPro" id="IPR022414">
    <property type="entry name" value="ATP-guanido_PTrfase_cat"/>
</dbReference>
<sequence>MGAGASADLSKDQLKEKYADVKHRLYPQQQAAVEALFESSENAAEILECVNTHLNDAEVPNMDFETKPDFTDKHISLMSKHLTPELFTQLKAAGATSKGYTISRAIQTGVMTPHLGVGITAGDEESWALFKDIYYPIIKGWHQFDPETQSHTSDLDASKLTMTDEQVAMFNEFVVSTRIRAARNVSGYALPAGTDDEDRKKVREVLCGAFEKFEGELAGKFYDLGTLSDEDRNMLLSSGFLFQIPKTTNLLWHAGAAKNWPTDRGIFHNESKTALCWVNEEDHCRIISMEDGGNVKSVFTRFAQISEALKTAAEANGTKLMYCDKLGFLGTCPSNLGTGLRASVMIKLPKFNETEESRQVLEQVCDKFDLQPRGSAGEHSAAVEDKFDVSNKQRIGFTEVQLVQKMIDGVTQVISFEKAMAAGEKDLAAVKGEIS</sequence>
<evidence type="ECO:0000313" key="12">
    <source>
        <dbReference type="Proteomes" id="UP000002630"/>
    </source>
</evidence>
<dbReference type="OrthoDB" id="430219at2759"/>
<dbReference type="Pfam" id="PF00217">
    <property type="entry name" value="ATP-gua_Ptrans"/>
    <property type="match status" value="1"/>
</dbReference>
<dbReference type="Pfam" id="PF02807">
    <property type="entry name" value="ATP-gua_PtransN"/>
    <property type="match status" value="1"/>
</dbReference>
<evidence type="ECO:0000313" key="11">
    <source>
        <dbReference type="EMBL" id="CBN74482.1"/>
    </source>
</evidence>
<dbReference type="PANTHER" id="PTHR11547:SF38">
    <property type="entry name" value="ARGININE KINASE 1-RELATED"/>
    <property type="match status" value="1"/>
</dbReference>
<feature type="binding site" evidence="7">
    <location>
        <begin position="176"/>
        <end position="180"/>
    </location>
    <ligand>
        <name>ATP</name>
        <dbReference type="ChEBI" id="CHEBI:30616"/>
    </ligand>
</feature>
<name>D8LK13_ECTSI</name>
<evidence type="ECO:0000256" key="5">
    <source>
        <dbReference type="ARBA" id="ARBA00022840"/>
    </source>
</evidence>
<dbReference type="InterPro" id="IPR000749">
    <property type="entry name" value="ATP-guanido_PTrfase"/>
</dbReference>
<gene>
    <name evidence="11" type="ORF">Esi_0028_0073</name>
</gene>
<organism evidence="11 12">
    <name type="scientific">Ectocarpus siliculosus</name>
    <name type="common">Brown alga</name>
    <name type="synonym">Conferva siliculosa</name>
    <dbReference type="NCBI Taxonomy" id="2880"/>
    <lineage>
        <taxon>Eukaryota</taxon>
        <taxon>Sar</taxon>
        <taxon>Stramenopiles</taxon>
        <taxon>Ochrophyta</taxon>
        <taxon>PX clade</taxon>
        <taxon>Phaeophyceae</taxon>
        <taxon>Ectocarpales</taxon>
        <taxon>Ectocarpaceae</taxon>
        <taxon>Ectocarpus</taxon>
    </lineage>
</organism>
<dbReference type="InterPro" id="IPR022413">
    <property type="entry name" value="ATP-guanido_PTrfase_N"/>
</dbReference>
<dbReference type="PROSITE" id="PS51509">
    <property type="entry name" value="PHOSPHAGEN_KINASE_N"/>
    <property type="match status" value="1"/>
</dbReference>
<feature type="domain" description="Phosphagen kinase N-terminal" evidence="9">
    <location>
        <begin position="58"/>
        <end position="143"/>
    </location>
</feature>
<dbReference type="InterPro" id="IPR014746">
    <property type="entry name" value="Gln_synth/guanido_kin_cat_dom"/>
</dbReference>
<evidence type="ECO:0000256" key="2">
    <source>
        <dbReference type="ARBA" id="ARBA00022679"/>
    </source>
</evidence>
<dbReference type="eggNOG" id="KOG3581">
    <property type="taxonomic scope" value="Eukaryota"/>
</dbReference>
<evidence type="ECO:0000256" key="1">
    <source>
        <dbReference type="ARBA" id="ARBA00006798"/>
    </source>
</evidence>
<comment type="similarity">
    <text evidence="1 6 8">Belongs to the ATP:guanido phosphotransferase family.</text>
</comment>
<keyword evidence="5 7" id="KW-0067">ATP-binding</keyword>
<evidence type="ECO:0000256" key="4">
    <source>
        <dbReference type="ARBA" id="ARBA00022777"/>
    </source>
</evidence>
<dbReference type="EMBL" id="FN649741">
    <property type="protein sequence ID" value="CBN74482.1"/>
    <property type="molecule type" value="Genomic_DNA"/>
</dbReference>
<reference evidence="11 12" key="1">
    <citation type="journal article" date="2010" name="Nature">
        <title>The Ectocarpus genome and the independent evolution of multicellularity in brown algae.</title>
        <authorList>
            <person name="Cock J.M."/>
            <person name="Sterck L."/>
            <person name="Rouze P."/>
            <person name="Scornet D."/>
            <person name="Allen A.E."/>
            <person name="Amoutzias G."/>
            <person name="Anthouard V."/>
            <person name="Artiguenave F."/>
            <person name="Aury J.M."/>
            <person name="Badger J.H."/>
            <person name="Beszteri B."/>
            <person name="Billiau K."/>
            <person name="Bonnet E."/>
            <person name="Bothwell J.H."/>
            <person name="Bowler C."/>
            <person name="Boyen C."/>
            <person name="Brownlee C."/>
            <person name="Carrano C.J."/>
            <person name="Charrier B."/>
            <person name="Cho G.Y."/>
            <person name="Coelho S.M."/>
            <person name="Collen J."/>
            <person name="Corre E."/>
            <person name="Da Silva C."/>
            <person name="Delage L."/>
            <person name="Delaroque N."/>
            <person name="Dittami S.M."/>
            <person name="Doulbeau S."/>
            <person name="Elias M."/>
            <person name="Farnham G."/>
            <person name="Gachon C.M."/>
            <person name="Gschloessl B."/>
            <person name="Heesch S."/>
            <person name="Jabbari K."/>
            <person name="Jubin C."/>
            <person name="Kawai H."/>
            <person name="Kimura K."/>
            <person name="Kloareg B."/>
            <person name="Kupper F.C."/>
            <person name="Lang D."/>
            <person name="Le Bail A."/>
            <person name="Leblanc C."/>
            <person name="Lerouge P."/>
            <person name="Lohr M."/>
            <person name="Lopez P.J."/>
            <person name="Martens C."/>
            <person name="Maumus F."/>
            <person name="Michel G."/>
            <person name="Miranda-Saavedra D."/>
            <person name="Morales J."/>
            <person name="Moreau H."/>
            <person name="Motomura T."/>
            <person name="Nagasato C."/>
            <person name="Napoli C.A."/>
            <person name="Nelson D.R."/>
            <person name="Nyvall-Collen P."/>
            <person name="Peters A.F."/>
            <person name="Pommier C."/>
            <person name="Potin P."/>
            <person name="Poulain J."/>
            <person name="Quesneville H."/>
            <person name="Read B."/>
            <person name="Rensing S.A."/>
            <person name="Ritter A."/>
            <person name="Rousvoal S."/>
            <person name="Samanta M."/>
            <person name="Samson G."/>
            <person name="Schroeder D.C."/>
            <person name="Segurens B."/>
            <person name="Strittmatter M."/>
            <person name="Tonon T."/>
            <person name="Tregear J.W."/>
            <person name="Valentin K."/>
            <person name="von Dassow P."/>
            <person name="Yamagishi T."/>
            <person name="Van de Peer Y."/>
            <person name="Wincker P."/>
        </authorList>
    </citation>
    <scope>NUCLEOTIDE SEQUENCE [LARGE SCALE GENOMIC DNA]</scope>
    <source>
        <strain evidence="12">Ec32 / CCAP1310/4</strain>
    </source>
</reference>
<evidence type="ECO:0000256" key="7">
    <source>
        <dbReference type="PROSITE-ProRule" id="PRU00843"/>
    </source>
</evidence>
<dbReference type="Gene3D" id="1.10.135.10">
    <property type="entry name" value="ATP:guanido phosphotransferase, N-terminal domain"/>
    <property type="match status" value="1"/>
</dbReference>
<feature type="binding site" evidence="7">
    <location>
        <position position="285"/>
    </location>
    <ligand>
        <name>ATP</name>
        <dbReference type="ChEBI" id="CHEBI:30616"/>
    </ligand>
</feature>
<protein>
    <recommendedName>
        <fullName evidence="13">Arginine kinase</fullName>
    </recommendedName>
</protein>